<evidence type="ECO:0000256" key="1">
    <source>
        <dbReference type="ARBA" id="ARBA00013267"/>
    </source>
</evidence>
<dbReference type="InterPro" id="IPR012795">
    <property type="entry name" value="tRNA_Ile_lys_synt_N"/>
</dbReference>
<dbReference type="PANTHER" id="PTHR43033">
    <property type="entry name" value="TRNA(ILE)-LYSIDINE SYNTHASE-RELATED"/>
    <property type="match status" value="1"/>
</dbReference>
<dbReference type="Proteomes" id="UP000799536">
    <property type="component" value="Unassembled WGS sequence"/>
</dbReference>
<dbReference type="EC" id="6.3.4.19" evidence="1"/>
<comment type="catalytic activity">
    <reaction evidence="6">
        <text>cytidine(34) in tRNA(Ile2) + L-lysine + ATP = lysidine(34) in tRNA(Ile2) + AMP + diphosphate + H(+)</text>
        <dbReference type="Rhea" id="RHEA:43744"/>
        <dbReference type="Rhea" id="RHEA-COMP:10625"/>
        <dbReference type="Rhea" id="RHEA-COMP:10670"/>
        <dbReference type="ChEBI" id="CHEBI:15378"/>
        <dbReference type="ChEBI" id="CHEBI:30616"/>
        <dbReference type="ChEBI" id="CHEBI:32551"/>
        <dbReference type="ChEBI" id="CHEBI:33019"/>
        <dbReference type="ChEBI" id="CHEBI:82748"/>
        <dbReference type="ChEBI" id="CHEBI:83665"/>
        <dbReference type="ChEBI" id="CHEBI:456215"/>
        <dbReference type="EC" id="6.3.4.19"/>
    </reaction>
</comment>
<keyword evidence="2" id="KW-0436">Ligase</keyword>
<dbReference type="OrthoDB" id="434144at2759"/>
<evidence type="ECO:0000313" key="10">
    <source>
        <dbReference type="Proteomes" id="UP000799536"/>
    </source>
</evidence>
<dbReference type="EMBL" id="ML994110">
    <property type="protein sequence ID" value="KAF2198897.1"/>
    <property type="molecule type" value="Genomic_DNA"/>
</dbReference>
<dbReference type="GO" id="GO:0008033">
    <property type="term" value="P:tRNA processing"/>
    <property type="evidence" value="ECO:0007669"/>
    <property type="project" value="UniProtKB-KW"/>
</dbReference>
<dbReference type="CDD" id="cd01992">
    <property type="entry name" value="TilS_N"/>
    <property type="match status" value="1"/>
</dbReference>
<dbReference type="GO" id="GO:0032267">
    <property type="term" value="F:tRNA(Ile)-lysidine synthase activity"/>
    <property type="evidence" value="ECO:0007669"/>
    <property type="project" value="UniProtKB-EC"/>
</dbReference>
<protein>
    <recommendedName>
        <fullName evidence="1">tRNA(Ile)-lysidine synthetase</fullName>
        <ecNumber evidence="1">6.3.4.19</ecNumber>
    </recommendedName>
</protein>
<dbReference type="InterPro" id="IPR011063">
    <property type="entry name" value="TilS/TtcA_N"/>
</dbReference>
<evidence type="ECO:0000256" key="5">
    <source>
        <dbReference type="ARBA" id="ARBA00022840"/>
    </source>
</evidence>
<feature type="region of interest" description="Disordered" evidence="7">
    <location>
        <begin position="613"/>
        <end position="690"/>
    </location>
</feature>
<evidence type="ECO:0000256" key="2">
    <source>
        <dbReference type="ARBA" id="ARBA00022598"/>
    </source>
</evidence>
<evidence type="ECO:0000256" key="3">
    <source>
        <dbReference type="ARBA" id="ARBA00022694"/>
    </source>
</evidence>
<proteinExistence type="inferred from homology"/>
<dbReference type="Gene3D" id="3.40.50.620">
    <property type="entry name" value="HUPs"/>
    <property type="match status" value="1"/>
</dbReference>
<dbReference type="InterPro" id="IPR012094">
    <property type="entry name" value="tRNA_Ile_lys_synt"/>
</dbReference>
<evidence type="ECO:0000313" key="9">
    <source>
        <dbReference type="EMBL" id="KAF2198897.1"/>
    </source>
</evidence>
<keyword evidence="10" id="KW-1185">Reference proteome</keyword>
<keyword evidence="5" id="KW-0067">ATP-binding</keyword>
<gene>
    <name evidence="9" type="ORF">GQ43DRAFT_421482</name>
</gene>
<name>A0A9P4JLF2_9PLEO</name>
<dbReference type="AlphaFoldDB" id="A0A9P4JLF2"/>
<dbReference type="NCBIfam" id="TIGR02432">
    <property type="entry name" value="lysidine_TilS_N"/>
    <property type="match status" value="1"/>
</dbReference>
<sequence length="690" mass="77815">MGLRNALRLRGFLSIARFGQNWRRYSKGINGAAKPVSQGEFLKAWESIYTKNKLNHNEPIGIAVSGGVDSMALASLVADEVKRDKAFAKPMAFIVDHKLREGSSEEAAWVAEQLEQKLGIQSQILPLQWPEAPKGGDTKDSASMETDARVLRYQALGLACKAHNISSLLVAHHGDDQAETILLRLISGRWRSGLRGILPVGSIPECVGLHGVHKSSGQLIRKFDAGLRIESGGVELVRPLLMFEKERLIATCKERDIPWVEDATNTDMTLTSRNAIRFIMETRTLPRALSKPGLIALSARMNTRLEAHEKLAESLFNACKLKLDLETGSLMVKLPPKSALLDRPIKTISDENSAYNTATLLLHRLIQLVTPKDAKYSITDVSTATDSIYFPEKSPPKDELPHSFTAQLVWIRRWNGPSWFSTSSSPEVDRHSNEFLLSRLPYSKTLFPPCLTIPPSSPGASFHLFDNRYWIRIANPLSTPLILRPPNLEDKQRINALWKKNKFEFGHLRTLFQMIQPEDLRYTIPAVFCKGEGGEEVFLGFPSVNREPVVKGYKGVEWEVRYKKVDLGEHSEDVLGSALETGKAFSWNHMMDEKEVKWIDAHLRKLNLRGWSKEQRGGNGVRKGGKEERAEPSNRAEGRWKGQERSGKRSRDDRDRKGARDWSRGEDTRTRHHSRSKNPKEAVMTFGNRL</sequence>
<feature type="domain" description="tRNA(Ile)-lysidine/2-thiocytidine synthase N-terminal" evidence="8">
    <location>
        <begin position="61"/>
        <end position="277"/>
    </location>
</feature>
<keyword evidence="4" id="KW-0547">Nucleotide-binding</keyword>
<reference evidence="9" key="1">
    <citation type="journal article" date="2020" name="Stud. Mycol.">
        <title>101 Dothideomycetes genomes: a test case for predicting lifestyles and emergence of pathogens.</title>
        <authorList>
            <person name="Haridas S."/>
            <person name="Albert R."/>
            <person name="Binder M."/>
            <person name="Bloem J."/>
            <person name="Labutti K."/>
            <person name="Salamov A."/>
            <person name="Andreopoulos B."/>
            <person name="Baker S."/>
            <person name="Barry K."/>
            <person name="Bills G."/>
            <person name="Bluhm B."/>
            <person name="Cannon C."/>
            <person name="Castanera R."/>
            <person name="Culley D."/>
            <person name="Daum C."/>
            <person name="Ezra D."/>
            <person name="Gonzalez J."/>
            <person name="Henrissat B."/>
            <person name="Kuo A."/>
            <person name="Liang C."/>
            <person name="Lipzen A."/>
            <person name="Lutzoni F."/>
            <person name="Magnuson J."/>
            <person name="Mondo S."/>
            <person name="Nolan M."/>
            <person name="Ohm R."/>
            <person name="Pangilinan J."/>
            <person name="Park H.-J."/>
            <person name="Ramirez L."/>
            <person name="Alfaro M."/>
            <person name="Sun H."/>
            <person name="Tritt A."/>
            <person name="Yoshinaga Y."/>
            <person name="Zwiers L.-H."/>
            <person name="Turgeon B."/>
            <person name="Goodwin S."/>
            <person name="Spatafora J."/>
            <person name="Crous P."/>
            <person name="Grigoriev I."/>
        </authorList>
    </citation>
    <scope>NUCLEOTIDE SEQUENCE</scope>
    <source>
        <strain evidence="9">ATCC 74209</strain>
    </source>
</reference>
<evidence type="ECO:0000259" key="8">
    <source>
        <dbReference type="Pfam" id="PF01171"/>
    </source>
</evidence>
<dbReference type="InterPro" id="IPR014729">
    <property type="entry name" value="Rossmann-like_a/b/a_fold"/>
</dbReference>
<evidence type="ECO:0000256" key="4">
    <source>
        <dbReference type="ARBA" id="ARBA00022741"/>
    </source>
</evidence>
<accession>A0A9P4JLF2</accession>
<evidence type="ECO:0000256" key="6">
    <source>
        <dbReference type="ARBA" id="ARBA00048539"/>
    </source>
</evidence>
<dbReference type="PANTHER" id="PTHR43033:SF1">
    <property type="entry name" value="TRNA(ILE)-LYSIDINE SYNTHASE-RELATED"/>
    <property type="match status" value="1"/>
</dbReference>
<keyword evidence="3" id="KW-0819">tRNA processing</keyword>
<dbReference type="HAMAP" id="MF_01161">
    <property type="entry name" value="tRNA_Ile_lys_synt"/>
    <property type="match status" value="1"/>
</dbReference>
<comment type="caution">
    <text evidence="9">The sequence shown here is derived from an EMBL/GenBank/DDBJ whole genome shotgun (WGS) entry which is preliminary data.</text>
</comment>
<dbReference type="SUPFAM" id="SSF52402">
    <property type="entry name" value="Adenine nucleotide alpha hydrolases-like"/>
    <property type="match status" value="1"/>
</dbReference>
<feature type="compositionally biased region" description="Basic and acidic residues" evidence="7">
    <location>
        <begin position="624"/>
        <end position="669"/>
    </location>
</feature>
<dbReference type="Pfam" id="PF01171">
    <property type="entry name" value="ATP_bind_3"/>
    <property type="match status" value="1"/>
</dbReference>
<evidence type="ECO:0000256" key="7">
    <source>
        <dbReference type="SAM" id="MobiDB-lite"/>
    </source>
</evidence>
<dbReference type="GO" id="GO:0005524">
    <property type="term" value="F:ATP binding"/>
    <property type="evidence" value="ECO:0007669"/>
    <property type="project" value="UniProtKB-KW"/>
</dbReference>
<organism evidence="9 10">
    <name type="scientific">Delitschia confertaspora ATCC 74209</name>
    <dbReference type="NCBI Taxonomy" id="1513339"/>
    <lineage>
        <taxon>Eukaryota</taxon>
        <taxon>Fungi</taxon>
        <taxon>Dikarya</taxon>
        <taxon>Ascomycota</taxon>
        <taxon>Pezizomycotina</taxon>
        <taxon>Dothideomycetes</taxon>
        <taxon>Pleosporomycetidae</taxon>
        <taxon>Pleosporales</taxon>
        <taxon>Delitschiaceae</taxon>
        <taxon>Delitschia</taxon>
    </lineage>
</organism>